<dbReference type="Gene3D" id="1.20.1260.10">
    <property type="match status" value="1"/>
</dbReference>
<dbReference type="GO" id="GO:0008682">
    <property type="term" value="F:3-demethoxyubiquinol 3-hydroxylase activity"/>
    <property type="evidence" value="ECO:0007669"/>
    <property type="project" value="UniProtKB-EC"/>
</dbReference>
<keyword evidence="5 9" id="KW-0560">Oxidoreductase</keyword>
<reference evidence="11" key="1">
    <citation type="journal article" date="2014" name="Int. J. Syst. Evol. Microbiol.">
        <title>Complete genome sequence of Corynebacterium casei LMG S-19264T (=DSM 44701T), isolated from a smear-ripened cheese.</title>
        <authorList>
            <consortium name="US DOE Joint Genome Institute (JGI-PGF)"/>
            <person name="Walter F."/>
            <person name="Albersmeier A."/>
            <person name="Kalinowski J."/>
            <person name="Ruckert C."/>
        </authorList>
    </citation>
    <scope>NUCLEOTIDE SEQUENCE</scope>
    <source>
        <strain evidence="11">KCTC 23732</strain>
    </source>
</reference>
<dbReference type="InterPro" id="IPR009078">
    <property type="entry name" value="Ferritin-like_SF"/>
</dbReference>
<dbReference type="SUPFAM" id="SSF47240">
    <property type="entry name" value="Ferritin-like"/>
    <property type="match status" value="1"/>
</dbReference>
<evidence type="ECO:0000256" key="1">
    <source>
        <dbReference type="ARBA" id="ARBA00004749"/>
    </source>
</evidence>
<comment type="similarity">
    <text evidence="9">Belongs to the COQ7 family.</text>
</comment>
<evidence type="ECO:0000313" key="11">
    <source>
        <dbReference type="EMBL" id="GGW91600.1"/>
    </source>
</evidence>
<evidence type="ECO:0000256" key="5">
    <source>
        <dbReference type="ARBA" id="ARBA00023002"/>
    </source>
</evidence>
<evidence type="ECO:0000256" key="10">
    <source>
        <dbReference type="SAM" id="MobiDB-lite"/>
    </source>
</evidence>
<dbReference type="RefSeq" id="WP_189385552.1">
    <property type="nucleotide sequence ID" value="NZ_BAABFY010000049.1"/>
</dbReference>
<comment type="function">
    <text evidence="9">Catalyzes the hydroxylation of 2-nonaprenyl-3-methyl-6-methoxy-1,4-benzoquinol during ubiquinone biosynthesis.</text>
</comment>
<keyword evidence="12" id="KW-1185">Reference proteome</keyword>
<keyword evidence="8 9" id="KW-0472">Membrane</keyword>
<comment type="caution">
    <text evidence="11">The sequence shown here is derived from an EMBL/GenBank/DDBJ whole genome shotgun (WGS) entry which is preliminary data.</text>
</comment>
<feature type="binding site" evidence="9">
    <location>
        <position position="106"/>
    </location>
    <ligand>
        <name>Fe cation</name>
        <dbReference type="ChEBI" id="CHEBI:24875"/>
        <label>2</label>
    </ligand>
</feature>
<feature type="binding site" evidence="9">
    <location>
        <position position="106"/>
    </location>
    <ligand>
        <name>Fe cation</name>
        <dbReference type="ChEBI" id="CHEBI:24875"/>
        <label>1</label>
    </ligand>
</feature>
<dbReference type="AlphaFoldDB" id="A0A918N0V7"/>
<feature type="region of interest" description="Disordered" evidence="10">
    <location>
        <begin position="37"/>
        <end position="56"/>
    </location>
</feature>
<dbReference type="Pfam" id="PF03232">
    <property type="entry name" value="COQ7"/>
    <property type="match status" value="1"/>
</dbReference>
<proteinExistence type="inferred from homology"/>
<keyword evidence="2 9" id="KW-1003">Cell membrane</keyword>
<dbReference type="EMBL" id="BMYS01000017">
    <property type="protein sequence ID" value="GGW91600.1"/>
    <property type="molecule type" value="Genomic_DNA"/>
</dbReference>
<dbReference type="EC" id="1.14.99.60" evidence="9"/>
<protein>
    <recommendedName>
        <fullName evidence="9">3-demethoxyubiquinol 3-hydroxylase</fullName>
        <shortName evidence="9">DMQ hydroxylase</shortName>
        <ecNumber evidence="9">1.14.99.60</ecNumber>
    </recommendedName>
    <alternativeName>
        <fullName evidence="9">2-nonaprenyl-3-methyl-6-methoxy-1,4-benzoquinol hydroxylase</fullName>
    </alternativeName>
</protein>
<feature type="binding site" evidence="9">
    <location>
        <position position="109"/>
    </location>
    <ligand>
        <name>Fe cation</name>
        <dbReference type="ChEBI" id="CHEBI:24875"/>
        <label>1</label>
    </ligand>
</feature>
<comment type="pathway">
    <text evidence="1 9">Cofactor biosynthesis; ubiquinone biosynthesis.</text>
</comment>
<evidence type="ECO:0000256" key="8">
    <source>
        <dbReference type="ARBA" id="ARBA00023136"/>
    </source>
</evidence>
<dbReference type="InterPro" id="IPR011566">
    <property type="entry name" value="Ubq_synth_Coq7"/>
</dbReference>
<feature type="binding site" evidence="9">
    <location>
        <position position="158"/>
    </location>
    <ligand>
        <name>Fe cation</name>
        <dbReference type="ChEBI" id="CHEBI:24875"/>
        <label>2</label>
    </ligand>
</feature>
<feature type="binding site" evidence="9">
    <location>
        <position position="190"/>
    </location>
    <ligand>
        <name>Fe cation</name>
        <dbReference type="ChEBI" id="CHEBI:24875"/>
        <label>2</label>
    </ligand>
</feature>
<keyword evidence="3 9" id="KW-0831">Ubiquinone biosynthesis</keyword>
<dbReference type="CDD" id="cd01042">
    <property type="entry name" value="DMQH"/>
    <property type="match status" value="1"/>
</dbReference>
<keyword evidence="7 9" id="KW-0503">Monooxygenase</keyword>
<evidence type="ECO:0000256" key="6">
    <source>
        <dbReference type="ARBA" id="ARBA00023004"/>
    </source>
</evidence>
<feature type="binding site" evidence="9">
    <location>
        <position position="76"/>
    </location>
    <ligand>
        <name>Fe cation</name>
        <dbReference type="ChEBI" id="CHEBI:24875"/>
        <label>1</label>
    </ligand>
</feature>
<dbReference type="GO" id="GO:0046872">
    <property type="term" value="F:metal ion binding"/>
    <property type="evidence" value="ECO:0007669"/>
    <property type="project" value="UniProtKB-KW"/>
</dbReference>
<reference evidence="11" key="2">
    <citation type="submission" date="2020-09" db="EMBL/GenBank/DDBJ databases">
        <authorList>
            <person name="Sun Q."/>
            <person name="Kim S."/>
        </authorList>
    </citation>
    <scope>NUCLEOTIDE SEQUENCE</scope>
    <source>
        <strain evidence="11">KCTC 23732</strain>
    </source>
</reference>
<comment type="catalytic activity">
    <reaction evidence="9">
        <text>a 5-methoxy-2-methyl-3-(all-trans-polyprenyl)benzene-1,4-diol + AH2 + O2 = a 3-demethylubiquinol + A + H2O</text>
        <dbReference type="Rhea" id="RHEA:50908"/>
        <dbReference type="Rhea" id="RHEA-COMP:10859"/>
        <dbReference type="Rhea" id="RHEA-COMP:10914"/>
        <dbReference type="ChEBI" id="CHEBI:13193"/>
        <dbReference type="ChEBI" id="CHEBI:15377"/>
        <dbReference type="ChEBI" id="CHEBI:15379"/>
        <dbReference type="ChEBI" id="CHEBI:17499"/>
        <dbReference type="ChEBI" id="CHEBI:84167"/>
        <dbReference type="ChEBI" id="CHEBI:84422"/>
        <dbReference type="EC" id="1.14.99.60"/>
    </reaction>
</comment>
<evidence type="ECO:0000256" key="4">
    <source>
        <dbReference type="ARBA" id="ARBA00022723"/>
    </source>
</evidence>
<feature type="binding site" evidence="9">
    <location>
        <position position="190"/>
    </location>
    <ligand>
        <name>Fe cation</name>
        <dbReference type="ChEBI" id="CHEBI:24875"/>
        <label>1</label>
    </ligand>
</feature>
<sequence>MTHITTTAVTKPAFRRQPSGLDTLFIEVNKALEVLSGASQATRPNPAGEPDITDAGLNESEKKHVAGLMRVNHVGEVCAQALYRGQSIMCKDPQIRQVLLHAAEEEVDHLSWCHGRLGELKSHTSLLNPLWYAGSFTLGVMASVAGVPKNLGFMAETERQVEQHLESHLASLPEQDERSRKIVTQMRDDEIGHRTTAEVNGAEELPVPVKQAMRFMSKIMTTLAYRL</sequence>
<comment type="subcellular location">
    <subcellularLocation>
        <location evidence="9">Cell membrane</location>
        <topology evidence="9">Peripheral membrane protein</topology>
    </subcellularLocation>
</comment>
<evidence type="ECO:0000256" key="3">
    <source>
        <dbReference type="ARBA" id="ARBA00022688"/>
    </source>
</evidence>
<feature type="binding site" evidence="9">
    <location>
        <position position="193"/>
    </location>
    <ligand>
        <name>Fe cation</name>
        <dbReference type="ChEBI" id="CHEBI:24875"/>
        <label>2</label>
    </ligand>
</feature>
<dbReference type="InterPro" id="IPR047809">
    <property type="entry name" value="COQ7_proteobact"/>
</dbReference>
<evidence type="ECO:0000256" key="9">
    <source>
        <dbReference type="HAMAP-Rule" id="MF_01658"/>
    </source>
</evidence>
<accession>A0A918N0V7</accession>
<gene>
    <name evidence="9 11" type="primary">coq7</name>
    <name evidence="11" type="ORF">GCM10011450_22090</name>
</gene>
<dbReference type="PANTHER" id="PTHR11237">
    <property type="entry name" value="COENZYME Q10 BIOSYNTHESIS PROTEIN 7"/>
    <property type="match status" value="1"/>
</dbReference>
<dbReference type="InterPro" id="IPR012347">
    <property type="entry name" value="Ferritin-like"/>
</dbReference>
<dbReference type="GO" id="GO:0005886">
    <property type="term" value="C:plasma membrane"/>
    <property type="evidence" value="ECO:0007669"/>
    <property type="project" value="UniProtKB-SubCell"/>
</dbReference>
<dbReference type="Proteomes" id="UP000608345">
    <property type="component" value="Unassembled WGS sequence"/>
</dbReference>
<evidence type="ECO:0000256" key="7">
    <source>
        <dbReference type="ARBA" id="ARBA00023033"/>
    </source>
</evidence>
<evidence type="ECO:0000313" key="12">
    <source>
        <dbReference type="Proteomes" id="UP000608345"/>
    </source>
</evidence>
<name>A0A918N0V7_9BURK</name>
<keyword evidence="4 9" id="KW-0479">Metal-binding</keyword>
<evidence type="ECO:0000256" key="2">
    <source>
        <dbReference type="ARBA" id="ARBA00022475"/>
    </source>
</evidence>
<organism evidence="11 12">
    <name type="scientific">Advenella faeciporci</name>
    <dbReference type="NCBI Taxonomy" id="797535"/>
    <lineage>
        <taxon>Bacteria</taxon>
        <taxon>Pseudomonadati</taxon>
        <taxon>Pseudomonadota</taxon>
        <taxon>Betaproteobacteria</taxon>
        <taxon>Burkholderiales</taxon>
        <taxon>Alcaligenaceae</taxon>
    </lineage>
</organism>
<dbReference type="NCBIfam" id="NF033656">
    <property type="entry name" value="DMQ_monoox_COQ7"/>
    <property type="match status" value="1"/>
</dbReference>
<keyword evidence="6 9" id="KW-0408">Iron</keyword>
<dbReference type="PANTHER" id="PTHR11237:SF4">
    <property type="entry name" value="5-DEMETHOXYUBIQUINONE HYDROXYLASE, MITOCHONDRIAL"/>
    <property type="match status" value="1"/>
</dbReference>
<comment type="cofactor">
    <cofactor evidence="9">
        <name>Fe cation</name>
        <dbReference type="ChEBI" id="CHEBI:24875"/>
    </cofactor>
    <text evidence="9">Binds 2 iron ions per subunit.</text>
</comment>
<dbReference type="HAMAP" id="MF_01658">
    <property type="entry name" value="COQ7"/>
    <property type="match status" value="1"/>
</dbReference>
<dbReference type="GO" id="GO:0006744">
    <property type="term" value="P:ubiquinone biosynthetic process"/>
    <property type="evidence" value="ECO:0007669"/>
    <property type="project" value="UniProtKB-UniRule"/>
</dbReference>